<dbReference type="GO" id="GO:0016020">
    <property type="term" value="C:membrane"/>
    <property type="evidence" value="ECO:0007669"/>
    <property type="project" value="UniProtKB-SubCell"/>
</dbReference>
<dbReference type="EMBL" id="MU250576">
    <property type="protein sequence ID" value="KAG7440152.1"/>
    <property type="molecule type" value="Genomic_DNA"/>
</dbReference>
<feature type="transmembrane region" description="Helical" evidence="6">
    <location>
        <begin position="63"/>
        <end position="90"/>
    </location>
</feature>
<dbReference type="Pfam" id="PF00702">
    <property type="entry name" value="Hydrolase"/>
    <property type="match status" value="1"/>
</dbReference>
<dbReference type="AlphaFoldDB" id="A0A9P8AMT2"/>
<dbReference type="GO" id="GO:0055070">
    <property type="term" value="P:copper ion homeostasis"/>
    <property type="evidence" value="ECO:0007669"/>
    <property type="project" value="TreeGrafter"/>
</dbReference>
<dbReference type="GO" id="GO:0016887">
    <property type="term" value="F:ATP hydrolysis activity"/>
    <property type="evidence" value="ECO:0007669"/>
    <property type="project" value="InterPro"/>
</dbReference>
<dbReference type="PROSITE" id="PS00154">
    <property type="entry name" value="ATPASE_E1_E2"/>
    <property type="match status" value="1"/>
</dbReference>
<dbReference type="RefSeq" id="XP_043033652.1">
    <property type="nucleotide sequence ID" value="XM_043178529.1"/>
</dbReference>
<dbReference type="GO" id="GO:0005507">
    <property type="term" value="F:copper ion binding"/>
    <property type="evidence" value="ECO:0007669"/>
    <property type="project" value="TreeGrafter"/>
</dbReference>
<sequence>MYPALVDTTEARSSRARIQDTADRIAQQIVPIVLGVASIAFLVWTLVLTYARHECSGEAVADGLSYAVAVLALSYPCALTLCVPLVILYARIASQKPPFSLLFRSSAALQHARIVTHVIFDKTGTLTIGKMRVAEAVFCEDNDIWITGVAEGLIKALVTGSEHPVSAAVARYLPAQSALVEELDDVETIVGGRHSSQLKWFYRSWRKRWLSVFAITVDRVLLTAFELEDNIRPESTEVVSSLVARGISVSMLNGDHQKAFWSAFIRGLPPSERSPAHKRSVLTAMQAGLTIIHHFGDYCVARTEMQEFVDIFDWLEDVFDICSQGSAAESYYATGHDPRKQ</sequence>
<dbReference type="InterPro" id="IPR023299">
    <property type="entry name" value="ATPase_P-typ_cyto_dom_N"/>
</dbReference>
<evidence type="ECO:0000256" key="2">
    <source>
        <dbReference type="ARBA" id="ARBA00022692"/>
    </source>
</evidence>
<dbReference type="GeneID" id="66100821"/>
<dbReference type="Gene3D" id="3.40.50.1000">
    <property type="entry name" value="HAD superfamily/HAD-like"/>
    <property type="match status" value="2"/>
</dbReference>
<dbReference type="NCBIfam" id="TIGR01494">
    <property type="entry name" value="ATPase_P-type"/>
    <property type="match status" value="1"/>
</dbReference>
<evidence type="ECO:0000256" key="5">
    <source>
        <dbReference type="ARBA" id="ARBA00023136"/>
    </source>
</evidence>
<feature type="transmembrane region" description="Helical" evidence="6">
    <location>
        <begin position="29"/>
        <end position="51"/>
    </location>
</feature>
<dbReference type="Proteomes" id="UP000812287">
    <property type="component" value="Unassembled WGS sequence"/>
</dbReference>
<evidence type="ECO:0000256" key="6">
    <source>
        <dbReference type="SAM" id="Phobius"/>
    </source>
</evidence>
<protein>
    <submittedName>
        <fullName evidence="7">Uncharacterized protein</fullName>
    </submittedName>
</protein>
<accession>A0A9P8AMT2</accession>
<proteinExistence type="predicted"/>
<dbReference type="InterPro" id="IPR018303">
    <property type="entry name" value="ATPase_P-typ_P_site"/>
</dbReference>
<dbReference type="Gene3D" id="3.40.1110.10">
    <property type="entry name" value="Calcium-transporting ATPase, cytoplasmic domain N"/>
    <property type="match status" value="1"/>
</dbReference>
<evidence type="ECO:0000256" key="3">
    <source>
        <dbReference type="ARBA" id="ARBA00022967"/>
    </source>
</evidence>
<keyword evidence="4 6" id="KW-1133">Transmembrane helix</keyword>
<organism evidence="7 8">
    <name type="scientific">Guyanagaster necrorhizus</name>
    <dbReference type="NCBI Taxonomy" id="856835"/>
    <lineage>
        <taxon>Eukaryota</taxon>
        <taxon>Fungi</taxon>
        <taxon>Dikarya</taxon>
        <taxon>Basidiomycota</taxon>
        <taxon>Agaricomycotina</taxon>
        <taxon>Agaricomycetes</taxon>
        <taxon>Agaricomycetidae</taxon>
        <taxon>Agaricales</taxon>
        <taxon>Marasmiineae</taxon>
        <taxon>Physalacriaceae</taxon>
        <taxon>Guyanagaster</taxon>
    </lineage>
</organism>
<dbReference type="GO" id="GO:0043682">
    <property type="term" value="F:P-type divalent copper transporter activity"/>
    <property type="evidence" value="ECO:0007669"/>
    <property type="project" value="TreeGrafter"/>
</dbReference>
<name>A0A9P8AMT2_9AGAR</name>
<reference evidence="7" key="1">
    <citation type="submission" date="2020-11" db="EMBL/GenBank/DDBJ databases">
        <title>Adaptations for nitrogen fixation in a non-lichenized fungal sporocarp promotes dispersal by wood-feeding termites.</title>
        <authorList>
            <consortium name="DOE Joint Genome Institute"/>
            <person name="Koch R.A."/>
            <person name="Yoon G."/>
            <person name="Arayal U."/>
            <person name="Lail K."/>
            <person name="Amirebrahimi M."/>
            <person name="Labutti K."/>
            <person name="Lipzen A."/>
            <person name="Riley R."/>
            <person name="Barry K."/>
            <person name="Henrissat B."/>
            <person name="Grigoriev I.V."/>
            <person name="Herr J.R."/>
            <person name="Aime M.C."/>
        </authorList>
    </citation>
    <scope>NUCLEOTIDE SEQUENCE</scope>
    <source>
        <strain evidence="7">MCA 3950</strain>
    </source>
</reference>
<comment type="subcellular location">
    <subcellularLocation>
        <location evidence="1">Membrane</location>
    </subcellularLocation>
</comment>
<dbReference type="InterPro" id="IPR023214">
    <property type="entry name" value="HAD_sf"/>
</dbReference>
<evidence type="ECO:0000313" key="7">
    <source>
        <dbReference type="EMBL" id="KAG7440152.1"/>
    </source>
</evidence>
<dbReference type="InterPro" id="IPR001757">
    <property type="entry name" value="P_typ_ATPase"/>
</dbReference>
<keyword evidence="3" id="KW-1278">Translocase</keyword>
<dbReference type="OrthoDB" id="432719at2759"/>
<dbReference type="SUPFAM" id="SSF56784">
    <property type="entry name" value="HAD-like"/>
    <property type="match status" value="1"/>
</dbReference>
<evidence type="ECO:0000256" key="4">
    <source>
        <dbReference type="ARBA" id="ARBA00022989"/>
    </source>
</evidence>
<keyword evidence="8" id="KW-1185">Reference proteome</keyword>
<dbReference type="PANTHER" id="PTHR43520">
    <property type="entry name" value="ATP7, ISOFORM B"/>
    <property type="match status" value="1"/>
</dbReference>
<comment type="caution">
    <text evidence="7">The sequence shown here is derived from an EMBL/GenBank/DDBJ whole genome shotgun (WGS) entry which is preliminary data.</text>
</comment>
<evidence type="ECO:0000256" key="1">
    <source>
        <dbReference type="ARBA" id="ARBA00004370"/>
    </source>
</evidence>
<evidence type="ECO:0000313" key="8">
    <source>
        <dbReference type="Proteomes" id="UP000812287"/>
    </source>
</evidence>
<keyword evidence="2 6" id="KW-0812">Transmembrane</keyword>
<keyword evidence="5 6" id="KW-0472">Membrane</keyword>
<dbReference type="GO" id="GO:0005524">
    <property type="term" value="F:ATP binding"/>
    <property type="evidence" value="ECO:0007669"/>
    <property type="project" value="InterPro"/>
</dbReference>
<dbReference type="PANTHER" id="PTHR43520:SF8">
    <property type="entry name" value="P-TYPE CU(+) TRANSPORTER"/>
    <property type="match status" value="1"/>
</dbReference>
<gene>
    <name evidence="7" type="ORF">BT62DRAFT_1051387</name>
</gene>
<dbReference type="InterPro" id="IPR036412">
    <property type="entry name" value="HAD-like_sf"/>
</dbReference>